<feature type="compositionally biased region" description="Basic and acidic residues" evidence="1">
    <location>
        <begin position="663"/>
        <end position="673"/>
    </location>
</feature>
<gene>
    <name evidence="5" type="ORF">Vqi01_02240</name>
</gene>
<evidence type="ECO:0000259" key="3">
    <source>
        <dbReference type="Pfam" id="PF14517"/>
    </source>
</evidence>
<evidence type="ECO:0008006" key="7">
    <source>
        <dbReference type="Google" id="ProtNLM"/>
    </source>
</evidence>
<proteinExistence type="predicted"/>
<dbReference type="InterPro" id="IPR058502">
    <property type="entry name" value="PLL-like_beta-prop"/>
</dbReference>
<sequence length="679" mass="72915">MSRKDSGISPGASFRRIAKHCAVALAVVAGSLAVPLAASPAQAADAFSCTGPGTFFHVSTNSRGIGYMSVSRYTTPGRVGGSWMFDTNPLPSPGWHQYGRILGGPNGRAYGINSEGLHRQRYTGSAWATGDQENWRMSTGFTSYATAAYRDKITVDELGDFYLIDSNGVLRWYRYAESTRTWTISARAIDTGWNKYNLLVATAPGVLYARAASDGRLYRYRFDPVTQRWIDRDRLVSGSFSGYAKGLFSVGGDTLYGIQSNGDLREFRYREDIHNWEVNNNRIGTGWDYTAATAITNTCTQSAISSPPRPATPVQPDAPIAVIQAPAAGTTLGNLEVAYADNIGQLRHGRAHPDFLGTIQWSPVPGVEAYTGKPALAADSQNRVNLFAHETTSNIARLTQKTPNMPDWEPWFGLAGAMKSDPAVVRLSDNNLVVFAYDENGVLWHRQLDSSGTYPLPWRSLGGSALAGTTPVVQAETDGSATITAVSATGEVVTATWRAGALASGWTGLGGTGFTGTPTTAVLPGRRTMVVARHDDGSVRAQLQNSDGTWPRSWTPVGDDSITLAGSPSALLSPTTGRMWVFVRGTDGVIYRSRQTGPGSATWTSWGPVASGETYVTDPTALTFQNSGGQQIGFVTRTVNSSVRLYAADETMDISAARASRSTADDSFTRHDIPAPPQR</sequence>
<evidence type="ECO:0000256" key="1">
    <source>
        <dbReference type="SAM" id="MobiDB-lite"/>
    </source>
</evidence>
<dbReference type="Pfam" id="PF26607">
    <property type="entry name" value="DUF8189"/>
    <property type="match status" value="1"/>
</dbReference>
<dbReference type="Proteomes" id="UP000653076">
    <property type="component" value="Unassembled WGS sequence"/>
</dbReference>
<feature type="signal peptide" evidence="2">
    <location>
        <begin position="1"/>
        <end position="43"/>
    </location>
</feature>
<feature type="region of interest" description="Disordered" evidence="1">
    <location>
        <begin position="657"/>
        <end position="679"/>
    </location>
</feature>
<comment type="caution">
    <text evidence="5">The sequence shown here is derived from an EMBL/GenBank/DDBJ whole genome shotgun (WGS) entry which is preliminary data.</text>
</comment>
<dbReference type="RefSeq" id="WP_204032089.1">
    <property type="nucleotide sequence ID" value="NZ_BOPC01000003.1"/>
</dbReference>
<organism evidence="5 6">
    <name type="scientific">Micromonospora qiuiae</name>
    <dbReference type="NCBI Taxonomy" id="502268"/>
    <lineage>
        <taxon>Bacteria</taxon>
        <taxon>Bacillati</taxon>
        <taxon>Actinomycetota</taxon>
        <taxon>Actinomycetes</taxon>
        <taxon>Micromonosporales</taxon>
        <taxon>Micromonosporaceae</taxon>
        <taxon>Micromonospora</taxon>
    </lineage>
</organism>
<feature type="domain" description="Tachylectin 2" evidence="3">
    <location>
        <begin position="69"/>
        <end position="289"/>
    </location>
</feature>
<dbReference type="InterPro" id="IPR036813">
    <property type="entry name" value="Tachylectin2_sf"/>
</dbReference>
<dbReference type="Pfam" id="PF14517">
    <property type="entry name" value="Tachylectin"/>
    <property type="match status" value="1"/>
</dbReference>
<protein>
    <recommendedName>
        <fullName evidence="7">Tachylectin 2 domain-containing protein</fullName>
    </recommendedName>
</protein>
<feature type="chain" id="PRO_5046259220" description="Tachylectin 2 domain-containing protein" evidence="2">
    <location>
        <begin position="44"/>
        <end position="679"/>
    </location>
</feature>
<dbReference type="Gene3D" id="2.120.10.70">
    <property type="entry name" value="Fucose-specific lectin"/>
    <property type="match status" value="2"/>
</dbReference>
<dbReference type="EMBL" id="BOPC01000003">
    <property type="protein sequence ID" value="GIJ25062.1"/>
    <property type="molecule type" value="Genomic_DNA"/>
</dbReference>
<name>A0ABQ4J4G3_9ACTN</name>
<dbReference type="InterPro" id="IPR023294">
    <property type="entry name" value="Tachylectin2"/>
</dbReference>
<feature type="domain" description="PLL-like beta propeller" evidence="4">
    <location>
        <begin position="499"/>
        <end position="635"/>
    </location>
</feature>
<accession>A0ABQ4J4G3</accession>
<dbReference type="Gene3D" id="2.115.10.10">
    <property type="entry name" value="Tachylectin 2"/>
    <property type="match status" value="1"/>
</dbReference>
<reference evidence="5 6" key="1">
    <citation type="submission" date="2021-01" db="EMBL/GenBank/DDBJ databases">
        <title>Whole genome shotgun sequence of Verrucosispora qiuiae NBRC 106684.</title>
        <authorList>
            <person name="Komaki H."/>
            <person name="Tamura T."/>
        </authorList>
    </citation>
    <scope>NUCLEOTIDE SEQUENCE [LARGE SCALE GENOMIC DNA]</scope>
    <source>
        <strain evidence="5 6">NBRC 106684</strain>
    </source>
</reference>
<evidence type="ECO:0000313" key="6">
    <source>
        <dbReference type="Proteomes" id="UP000653076"/>
    </source>
</evidence>
<dbReference type="SUPFAM" id="SSF50934">
    <property type="entry name" value="Tachylectin-2"/>
    <property type="match status" value="1"/>
</dbReference>
<evidence type="ECO:0000259" key="4">
    <source>
        <dbReference type="Pfam" id="PF26607"/>
    </source>
</evidence>
<dbReference type="SUPFAM" id="SSF89372">
    <property type="entry name" value="Fucose-specific lectin"/>
    <property type="match status" value="2"/>
</dbReference>
<keyword evidence="6" id="KW-1185">Reference proteome</keyword>
<evidence type="ECO:0000256" key="2">
    <source>
        <dbReference type="SAM" id="SignalP"/>
    </source>
</evidence>
<keyword evidence="2" id="KW-0732">Signal</keyword>
<evidence type="ECO:0000313" key="5">
    <source>
        <dbReference type="EMBL" id="GIJ25062.1"/>
    </source>
</evidence>